<organism evidence="2 3">
    <name type="scientific">Acer negundo</name>
    <name type="common">Box elder</name>
    <dbReference type="NCBI Taxonomy" id="4023"/>
    <lineage>
        <taxon>Eukaryota</taxon>
        <taxon>Viridiplantae</taxon>
        <taxon>Streptophyta</taxon>
        <taxon>Embryophyta</taxon>
        <taxon>Tracheophyta</taxon>
        <taxon>Spermatophyta</taxon>
        <taxon>Magnoliopsida</taxon>
        <taxon>eudicotyledons</taxon>
        <taxon>Gunneridae</taxon>
        <taxon>Pentapetalae</taxon>
        <taxon>rosids</taxon>
        <taxon>malvids</taxon>
        <taxon>Sapindales</taxon>
        <taxon>Sapindaceae</taxon>
        <taxon>Hippocastanoideae</taxon>
        <taxon>Acereae</taxon>
        <taxon>Acer</taxon>
    </lineage>
</organism>
<proteinExistence type="predicted"/>
<dbReference type="Proteomes" id="UP001064489">
    <property type="component" value="Chromosome 10"/>
</dbReference>
<feature type="signal peptide" evidence="1">
    <location>
        <begin position="1"/>
        <end position="22"/>
    </location>
</feature>
<keyword evidence="3" id="KW-1185">Reference proteome</keyword>
<evidence type="ECO:0000256" key="1">
    <source>
        <dbReference type="SAM" id="SignalP"/>
    </source>
</evidence>
<evidence type="ECO:0000313" key="3">
    <source>
        <dbReference type="Proteomes" id="UP001064489"/>
    </source>
</evidence>
<gene>
    <name evidence="2" type="ORF">LWI28_025081</name>
</gene>
<protein>
    <submittedName>
        <fullName evidence="2">Uncharacterized protein</fullName>
    </submittedName>
</protein>
<dbReference type="AlphaFoldDB" id="A0AAD5IJK2"/>
<keyword evidence="1" id="KW-0732">Signal</keyword>
<evidence type="ECO:0000313" key="2">
    <source>
        <dbReference type="EMBL" id="KAI9166034.1"/>
    </source>
</evidence>
<sequence>MFQRGVLLRILSLSSMGYPTTASDMYPVTRSTGYPTIISAGYSVTTSDKHLDTTSAKVSHFYIQLSTPLLYPAKVSRFYIQLIAPLLHSAKYPRFYIQPGQGRGSRNDNPVPIPPPVTATVPLPRDPIRQEINWDVLKQQAAAYVEFIRLRMIAQAIPFKVAGIAGEIGWIFRYQYLTDWDNLYQPRFARLISDPDWKLPPGSVDSFSKLTTAFCAQFQGIKPRPKDPILLQETIYFAIRDKGLLWKPGPMKVPADRRNKYKYCDFHEDVRHNTLECYSLRYQIEGLNNLLRRHEVLCLSFLSKGRVSLITRKLGSLRHDLFSVPVQGRLKIKWRRQSRGHLIAASYPSLGIPSPHVDVGTGLSRYPGSVDSARPLLWQLAYHLQML</sequence>
<reference evidence="2" key="1">
    <citation type="journal article" date="2022" name="Plant J.">
        <title>Strategies of tolerance reflected in two North American maple genomes.</title>
        <authorList>
            <person name="McEvoy S.L."/>
            <person name="Sezen U.U."/>
            <person name="Trouern-Trend A."/>
            <person name="McMahon S.M."/>
            <person name="Schaberg P.G."/>
            <person name="Yang J."/>
            <person name="Wegrzyn J.L."/>
            <person name="Swenson N.G."/>
        </authorList>
    </citation>
    <scope>NUCLEOTIDE SEQUENCE</scope>
    <source>
        <strain evidence="2">91603</strain>
    </source>
</reference>
<name>A0AAD5IJK2_ACENE</name>
<dbReference type="EMBL" id="JAJSOW010000105">
    <property type="protein sequence ID" value="KAI9166034.1"/>
    <property type="molecule type" value="Genomic_DNA"/>
</dbReference>
<comment type="caution">
    <text evidence="2">The sequence shown here is derived from an EMBL/GenBank/DDBJ whole genome shotgun (WGS) entry which is preliminary data.</text>
</comment>
<feature type="chain" id="PRO_5041915919" evidence="1">
    <location>
        <begin position="23"/>
        <end position="387"/>
    </location>
</feature>
<accession>A0AAD5IJK2</accession>
<reference evidence="2" key="2">
    <citation type="submission" date="2023-02" db="EMBL/GenBank/DDBJ databases">
        <authorList>
            <person name="Swenson N.G."/>
            <person name="Wegrzyn J.L."/>
            <person name="Mcevoy S.L."/>
        </authorList>
    </citation>
    <scope>NUCLEOTIDE SEQUENCE</scope>
    <source>
        <strain evidence="2">91603</strain>
        <tissue evidence="2">Leaf</tissue>
    </source>
</reference>